<dbReference type="Gene3D" id="3.40.50.1110">
    <property type="entry name" value="SGNH hydrolase"/>
    <property type="match status" value="2"/>
</dbReference>
<dbReference type="SUPFAM" id="SSF49785">
    <property type="entry name" value="Galactose-binding domain-like"/>
    <property type="match status" value="1"/>
</dbReference>
<name>A0ABU3DFI2_9RHOB</name>
<proteinExistence type="predicted"/>
<reference evidence="1 2" key="1">
    <citation type="submission" date="2023-09" db="EMBL/GenBank/DDBJ databases">
        <authorList>
            <person name="Rey-Velasco X."/>
        </authorList>
    </citation>
    <scope>NUCLEOTIDE SEQUENCE [LARGE SCALE GENOMIC DNA]</scope>
    <source>
        <strain evidence="1 2">F158</strain>
    </source>
</reference>
<dbReference type="InterPro" id="IPR008979">
    <property type="entry name" value="Galactose-bd-like_sf"/>
</dbReference>
<gene>
    <name evidence="1" type="ORF">RM543_07255</name>
</gene>
<evidence type="ECO:0000313" key="1">
    <source>
        <dbReference type="EMBL" id="MDT0682475.1"/>
    </source>
</evidence>
<accession>A0ABU3DFI2</accession>
<evidence type="ECO:0000313" key="2">
    <source>
        <dbReference type="Proteomes" id="UP001265259"/>
    </source>
</evidence>
<dbReference type="SUPFAM" id="SSF52266">
    <property type="entry name" value="SGNH hydrolase"/>
    <property type="match status" value="2"/>
</dbReference>
<protein>
    <recommendedName>
        <fullName evidence="3">SGNH hydrolase-type esterase domain-containing protein</fullName>
    </recommendedName>
</protein>
<dbReference type="RefSeq" id="WP_311690223.1">
    <property type="nucleotide sequence ID" value="NZ_JAVRHL010000002.1"/>
</dbReference>
<dbReference type="Proteomes" id="UP001265259">
    <property type="component" value="Unassembled WGS sequence"/>
</dbReference>
<dbReference type="InterPro" id="IPR036514">
    <property type="entry name" value="SGNH_hydro_sf"/>
</dbReference>
<evidence type="ECO:0008006" key="3">
    <source>
        <dbReference type="Google" id="ProtNLM"/>
    </source>
</evidence>
<comment type="caution">
    <text evidence="1">The sequence shown here is derived from an EMBL/GenBank/DDBJ whole genome shotgun (WGS) entry which is preliminary data.</text>
</comment>
<dbReference type="EMBL" id="JAVRHL010000002">
    <property type="protein sequence ID" value="MDT0682475.1"/>
    <property type="molecule type" value="Genomic_DNA"/>
</dbReference>
<sequence length="430" mass="43509">MLGIGATTSGLALGYGSWRHRTGLAARPVAAWGDSLTEGAGADLDAAWPAVAEARSGRRIANLGIGGQTSTQIAARQGAVPIAVSLTDGAIPGWIEADWSFQDGLSGWAPRHAAPPAAILAEEDALVIEAEGTPFSGAQVWLGQTLEAGRTVTLSFEIDMGGASWIEVGLVNSGSATTFNGSWSARRGFSSGGLKSFDLTVGSDGEETANSLCVMTHTQVGTVRIGNVSLEEAQPEAAVSDVSVNVLTRSGAHVGAMQGRLAGVAGTMVTDPDGHWTFLRTGTGPAVTVADGTAFVPDVAAAMADRAAWIWAGRNNAAATETVKADIDAMVAHLDHGEYLVGSVLPSAADGSTALAAIETLNADLAADHGGRFVDCLAALQAGSDGSAGDQADVAVGLVPRSLRSDAIHLNAAGYARIAEAFVAASARTG</sequence>
<organism evidence="1 2">
    <name type="scientific">Tropicimonas omnivorans</name>
    <dbReference type="NCBI Taxonomy" id="3075590"/>
    <lineage>
        <taxon>Bacteria</taxon>
        <taxon>Pseudomonadati</taxon>
        <taxon>Pseudomonadota</taxon>
        <taxon>Alphaproteobacteria</taxon>
        <taxon>Rhodobacterales</taxon>
        <taxon>Roseobacteraceae</taxon>
        <taxon>Tropicimonas</taxon>
    </lineage>
</organism>
<keyword evidence="2" id="KW-1185">Reference proteome</keyword>